<keyword evidence="4" id="KW-1185">Reference proteome</keyword>
<dbReference type="AlphaFoldDB" id="A0AAE0NDW7"/>
<reference evidence="3" key="1">
    <citation type="journal article" date="2023" name="Mol. Phylogenet. Evol.">
        <title>Genome-scale phylogeny and comparative genomics of the fungal order Sordariales.</title>
        <authorList>
            <person name="Hensen N."/>
            <person name="Bonometti L."/>
            <person name="Westerberg I."/>
            <person name="Brannstrom I.O."/>
            <person name="Guillou S."/>
            <person name="Cros-Aarteil S."/>
            <person name="Calhoun S."/>
            <person name="Haridas S."/>
            <person name="Kuo A."/>
            <person name="Mondo S."/>
            <person name="Pangilinan J."/>
            <person name="Riley R."/>
            <person name="LaButti K."/>
            <person name="Andreopoulos B."/>
            <person name="Lipzen A."/>
            <person name="Chen C."/>
            <person name="Yan M."/>
            <person name="Daum C."/>
            <person name="Ng V."/>
            <person name="Clum A."/>
            <person name="Steindorff A."/>
            <person name="Ohm R.A."/>
            <person name="Martin F."/>
            <person name="Silar P."/>
            <person name="Natvig D.O."/>
            <person name="Lalanne C."/>
            <person name="Gautier V."/>
            <person name="Ament-Velasquez S.L."/>
            <person name="Kruys A."/>
            <person name="Hutchinson M.I."/>
            <person name="Powell A.J."/>
            <person name="Barry K."/>
            <person name="Miller A.N."/>
            <person name="Grigoriev I.V."/>
            <person name="Debuchy R."/>
            <person name="Gladieux P."/>
            <person name="Hiltunen Thoren M."/>
            <person name="Johannesson H."/>
        </authorList>
    </citation>
    <scope>NUCLEOTIDE SEQUENCE</scope>
    <source>
        <strain evidence="3">CBS 958.72</strain>
    </source>
</reference>
<dbReference type="GO" id="GO:0005634">
    <property type="term" value="C:nucleus"/>
    <property type="evidence" value="ECO:0007669"/>
    <property type="project" value="TreeGrafter"/>
</dbReference>
<protein>
    <recommendedName>
        <fullName evidence="2">DUF4211 domain-containing protein</fullName>
    </recommendedName>
</protein>
<evidence type="ECO:0000313" key="4">
    <source>
        <dbReference type="Proteomes" id="UP001287356"/>
    </source>
</evidence>
<accession>A0AAE0NDW7</accession>
<feature type="compositionally biased region" description="Low complexity" evidence="1">
    <location>
        <begin position="182"/>
        <end position="191"/>
    </location>
</feature>
<reference evidence="3" key="2">
    <citation type="submission" date="2023-06" db="EMBL/GenBank/DDBJ databases">
        <authorList>
            <consortium name="Lawrence Berkeley National Laboratory"/>
            <person name="Haridas S."/>
            <person name="Hensen N."/>
            <person name="Bonometti L."/>
            <person name="Westerberg I."/>
            <person name="Brannstrom I.O."/>
            <person name="Guillou S."/>
            <person name="Cros-Aarteil S."/>
            <person name="Calhoun S."/>
            <person name="Kuo A."/>
            <person name="Mondo S."/>
            <person name="Pangilinan J."/>
            <person name="Riley R."/>
            <person name="Labutti K."/>
            <person name="Andreopoulos B."/>
            <person name="Lipzen A."/>
            <person name="Chen C."/>
            <person name="Yanf M."/>
            <person name="Daum C."/>
            <person name="Ng V."/>
            <person name="Clum A."/>
            <person name="Steindorff A."/>
            <person name="Ohm R."/>
            <person name="Martin F."/>
            <person name="Silar P."/>
            <person name="Natvig D."/>
            <person name="Lalanne C."/>
            <person name="Gautier V."/>
            <person name="Ament-Velasquez S.L."/>
            <person name="Kruys A."/>
            <person name="Hutchinson M.I."/>
            <person name="Powell A.J."/>
            <person name="Barry K."/>
            <person name="Miller A.N."/>
            <person name="Grigoriev I.V."/>
            <person name="Debuchy R."/>
            <person name="Gladieux P."/>
            <person name="Thoren M.H."/>
            <person name="Johannesson H."/>
        </authorList>
    </citation>
    <scope>NUCLEOTIDE SEQUENCE</scope>
    <source>
        <strain evidence="3">CBS 958.72</strain>
    </source>
</reference>
<organism evidence="3 4">
    <name type="scientific">Lasiosphaeria ovina</name>
    <dbReference type="NCBI Taxonomy" id="92902"/>
    <lineage>
        <taxon>Eukaryota</taxon>
        <taxon>Fungi</taxon>
        <taxon>Dikarya</taxon>
        <taxon>Ascomycota</taxon>
        <taxon>Pezizomycotina</taxon>
        <taxon>Sordariomycetes</taxon>
        <taxon>Sordariomycetidae</taxon>
        <taxon>Sordariales</taxon>
        <taxon>Lasiosphaeriaceae</taxon>
        <taxon>Lasiosphaeria</taxon>
    </lineage>
</organism>
<dbReference type="Proteomes" id="UP001287356">
    <property type="component" value="Unassembled WGS sequence"/>
</dbReference>
<proteinExistence type="predicted"/>
<feature type="compositionally biased region" description="Low complexity" evidence="1">
    <location>
        <begin position="206"/>
        <end position="217"/>
    </location>
</feature>
<name>A0AAE0NDW7_9PEZI</name>
<feature type="region of interest" description="Disordered" evidence="1">
    <location>
        <begin position="1"/>
        <end position="328"/>
    </location>
</feature>
<dbReference type="PANTHER" id="PTHR14689:SF0">
    <property type="entry name" value="COILED-COIL DOMAIN-CONTAINING PROTEIN 82"/>
    <property type="match status" value="1"/>
</dbReference>
<evidence type="ECO:0000313" key="3">
    <source>
        <dbReference type="EMBL" id="KAK3379725.1"/>
    </source>
</evidence>
<dbReference type="Pfam" id="PF13926">
    <property type="entry name" value="DUF4211"/>
    <property type="match status" value="1"/>
</dbReference>
<feature type="compositionally biased region" description="Low complexity" evidence="1">
    <location>
        <begin position="26"/>
        <end position="48"/>
    </location>
</feature>
<sequence>MPRLRKPKQQTLEATLGQPRVRAPVKTSKTKSPQKSGSSPSWQQSSGSKRQRVVQFLSVSSDENGDGKGGASGEDLDEDVDLPTRKRTRSSGPSPRRQPVSLRSPPKKGGPVSSSQSRRRARVADSDDDDDNDDDDEPLVTPISSSRSSRKRAIVLDDSDEDEEQQQRLVSSPIKRRRLIQKKASSPPSAAIGAGDPEDENDTTPRKLASSSAAPSRRTPRKPRTEKEKARERLRRKRAGETIEELSSESSDPETKKPIYDTDSDNPALASFDDDDEGVIQYGKAEAAQDSSKKSKKKDKKGKAKLSLSSESDNAAASDGEGSGSDKSIENFVVEDDETPMGVPADLLVDMPLQFTAHSHKPMKEHFRDALEWLVLRNINPGFEKDHELYKMAWKKLDDEVRGLAQSKFASSAWKKDFLMALRARPELTNAELHGGDAHEFQNCGACGRSNHPAKWVMSFSGPPYYKEANEEYFLEDVDVDSSDSSSSHRDDEEEEEDVDEDGNRIPEEAKRWFIGSVCNSNAVTAHNLIHWKHALMDWVDATLEGDGYMLPGQLQKRAKMKPRKLYKTADKILKAWAERGLISDLYREFKNNIENARNKTTSGRWQR</sequence>
<dbReference type="InterPro" id="IPR025451">
    <property type="entry name" value="DUF4211"/>
</dbReference>
<comment type="caution">
    <text evidence="3">The sequence shown here is derived from an EMBL/GenBank/DDBJ whole genome shotgun (WGS) entry which is preliminary data.</text>
</comment>
<feature type="compositionally biased region" description="Basic residues" evidence="1">
    <location>
        <begin position="294"/>
        <end position="304"/>
    </location>
</feature>
<feature type="compositionally biased region" description="Acidic residues" evidence="1">
    <location>
        <begin position="126"/>
        <end position="138"/>
    </location>
</feature>
<dbReference type="EMBL" id="JAULSN010000002">
    <property type="protein sequence ID" value="KAK3379725.1"/>
    <property type="molecule type" value="Genomic_DNA"/>
</dbReference>
<gene>
    <name evidence="3" type="ORF">B0T24DRAFT_590263</name>
</gene>
<feature type="region of interest" description="Disordered" evidence="1">
    <location>
        <begin position="481"/>
        <end position="505"/>
    </location>
</feature>
<feature type="compositionally biased region" description="Low complexity" evidence="1">
    <location>
        <begin position="107"/>
        <end position="116"/>
    </location>
</feature>
<dbReference type="PANTHER" id="PTHR14689">
    <property type="entry name" value="PHORBOL-ESTER_DAG-TYPE DOMAIN-CONTAINING PROTEIN"/>
    <property type="match status" value="1"/>
</dbReference>
<evidence type="ECO:0000256" key="1">
    <source>
        <dbReference type="SAM" id="MobiDB-lite"/>
    </source>
</evidence>
<feature type="domain" description="DUF4211" evidence="2">
    <location>
        <begin position="331"/>
        <end position="468"/>
    </location>
</feature>
<feature type="compositionally biased region" description="Acidic residues" evidence="1">
    <location>
        <begin position="492"/>
        <end position="501"/>
    </location>
</feature>
<evidence type="ECO:0000259" key="2">
    <source>
        <dbReference type="Pfam" id="PF13926"/>
    </source>
</evidence>